<evidence type="ECO:0000313" key="3">
    <source>
        <dbReference type="EMBL" id="KAK4463880.1"/>
    </source>
</evidence>
<dbReference type="AlphaFoldDB" id="A0AAV9HUP2"/>
<comment type="caution">
    <text evidence="3">The sequence shown here is derived from an EMBL/GenBank/DDBJ whole genome shotgun (WGS) entry which is preliminary data.</text>
</comment>
<reference evidence="3" key="1">
    <citation type="journal article" date="2023" name="Mol. Phylogenet. Evol.">
        <title>Genome-scale phylogeny and comparative genomics of the fungal order Sordariales.</title>
        <authorList>
            <person name="Hensen N."/>
            <person name="Bonometti L."/>
            <person name="Westerberg I."/>
            <person name="Brannstrom I.O."/>
            <person name="Guillou S."/>
            <person name="Cros-Aarteil S."/>
            <person name="Calhoun S."/>
            <person name="Haridas S."/>
            <person name="Kuo A."/>
            <person name="Mondo S."/>
            <person name="Pangilinan J."/>
            <person name="Riley R."/>
            <person name="LaButti K."/>
            <person name="Andreopoulos B."/>
            <person name="Lipzen A."/>
            <person name="Chen C."/>
            <person name="Yan M."/>
            <person name="Daum C."/>
            <person name="Ng V."/>
            <person name="Clum A."/>
            <person name="Steindorff A."/>
            <person name="Ohm R.A."/>
            <person name="Martin F."/>
            <person name="Silar P."/>
            <person name="Natvig D.O."/>
            <person name="Lalanne C."/>
            <person name="Gautier V."/>
            <person name="Ament-Velasquez S.L."/>
            <person name="Kruys A."/>
            <person name="Hutchinson M.I."/>
            <person name="Powell A.J."/>
            <person name="Barry K."/>
            <person name="Miller A.N."/>
            <person name="Grigoriev I.V."/>
            <person name="Debuchy R."/>
            <person name="Gladieux P."/>
            <person name="Hiltunen Thoren M."/>
            <person name="Johannesson H."/>
        </authorList>
    </citation>
    <scope>NUCLEOTIDE SEQUENCE</scope>
    <source>
        <strain evidence="3">PSN324</strain>
    </source>
</reference>
<dbReference type="PANTHER" id="PTHR10622:SF10">
    <property type="entry name" value="HET DOMAIN-CONTAINING PROTEIN"/>
    <property type="match status" value="1"/>
</dbReference>
<evidence type="ECO:0000259" key="2">
    <source>
        <dbReference type="Pfam" id="PF26640"/>
    </source>
</evidence>
<proteinExistence type="predicted"/>
<protein>
    <submittedName>
        <fullName evidence="3">Heterokaryon incompatibility protein-domain-containing protein</fullName>
    </submittedName>
</protein>
<dbReference type="InterPro" id="IPR010730">
    <property type="entry name" value="HET"/>
</dbReference>
<dbReference type="Pfam" id="PF06985">
    <property type="entry name" value="HET"/>
    <property type="match status" value="1"/>
</dbReference>
<reference evidence="3" key="2">
    <citation type="submission" date="2023-06" db="EMBL/GenBank/DDBJ databases">
        <authorList>
            <consortium name="Lawrence Berkeley National Laboratory"/>
            <person name="Mondo S.J."/>
            <person name="Hensen N."/>
            <person name="Bonometti L."/>
            <person name="Westerberg I."/>
            <person name="Brannstrom I.O."/>
            <person name="Guillou S."/>
            <person name="Cros-Aarteil S."/>
            <person name="Calhoun S."/>
            <person name="Haridas S."/>
            <person name="Kuo A."/>
            <person name="Pangilinan J."/>
            <person name="Riley R."/>
            <person name="Labutti K."/>
            <person name="Andreopoulos B."/>
            <person name="Lipzen A."/>
            <person name="Chen C."/>
            <person name="Yanf M."/>
            <person name="Daum C."/>
            <person name="Ng V."/>
            <person name="Clum A."/>
            <person name="Steindorff A."/>
            <person name="Ohm R."/>
            <person name="Martin F."/>
            <person name="Silar P."/>
            <person name="Natvig D."/>
            <person name="Lalanne C."/>
            <person name="Gautier V."/>
            <person name="Ament-Velasquez S.L."/>
            <person name="Kruys A."/>
            <person name="Hutchinson M.I."/>
            <person name="Powell A.J."/>
            <person name="Barry K."/>
            <person name="Miller A.N."/>
            <person name="Grigoriev I.V."/>
            <person name="Debuchy R."/>
            <person name="Gladieux P."/>
            <person name="Thoren M.H."/>
            <person name="Johannesson H."/>
        </authorList>
    </citation>
    <scope>NUCLEOTIDE SEQUENCE</scope>
    <source>
        <strain evidence="3">PSN324</strain>
    </source>
</reference>
<dbReference type="EMBL" id="MU864954">
    <property type="protein sequence ID" value="KAK4463880.1"/>
    <property type="molecule type" value="Genomic_DNA"/>
</dbReference>
<organism evidence="3 4">
    <name type="scientific">Cladorrhinum samala</name>
    <dbReference type="NCBI Taxonomy" id="585594"/>
    <lineage>
        <taxon>Eukaryota</taxon>
        <taxon>Fungi</taxon>
        <taxon>Dikarya</taxon>
        <taxon>Ascomycota</taxon>
        <taxon>Pezizomycotina</taxon>
        <taxon>Sordariomycetes</taxon>
        <taxon>Sordariomycetidae</taxon>
        <taxon>Sordariales</taxon>
        <taxon>Podosporaceae</taxon>
        <taxon>Cladorrhinum</taxon>
    </lineage>
</organism>
<evidence type="ECO:0000259" key="1">
    <source>
        <dbReference type="Pfam" id="PF06985"/>
    </source>
</evidence>
<keyword evidence="4" id="KW-1185">Reference proteome</keyword>
<accession>A0AAV9HUP2</accession>
<dbReference type="Proteomes" id="UP001321749">
    <property type="component" value="Unassembled WGS sequence"/>
</dbReference>
<sequence length="273" mass="31377">MRLINTKTLEFEEFVSPPPYAILSHTWGPEETSYQDFQHPETRTRQQGFQKILMTCKLAQADGLQLAWVDTCCIDKTSSAELSEAINSMFKWYQRAAICYAYLPGVQQKEDHLDRRSTFARSRWFTRGWTLQELIAPAKICFFGVGWARLGDKTELESAIHNITRIDKDVLRGGSLNDISVARRMSWASRRQTTREEDIAYCLMGIFDINMPMLYGEGKKAFIRLQEEIFKETGDESLFAWKASINSAPFRGIFADSPTEFGHSADIIPFRDL</sequence>
<evidence type="ECO:0000313" key="4">
    <source>
        <dbReference type="Proteomes" id="UP001321749"/>
    </source>
</evidence>
<feature type="non-terminal residue" evidence="3">
    <location>
        <position position="273"/>
    </location>
</feature>
<feature type="domain" description="Heterokaryon incompatibility" evidence="1">
    <location>
        <begin position="20"/>
        <end position="110"/>
    </location>
</feature>
<dbReference type="InterPro" id="IPR058525">
    <property type="entry name" value="DUF8212"/>
</dbReference>
<dbReference type="Pfam" id="PF26640">
    <property type="entry name" value="DUF8212"/>
    <property type="match status" value="1"/>
</dbReference>
<name>A0AAV9HUP2_9PEZI</name>
<feature type="domain" description="DUF8212" evidence="2">
    <location>
        <begin position="220"/>
        <end position="248"/>
    </location>
</feature>
<dbReference type="PANTHER" id="PTHR10622">
    <property type="entry name" value="HET DOMAIN-CONTAINING PROTEIN"/>
    <property type="match status" value="1"/>
</dbReference>
<gene>
    <name evidence="3" type="ORF">QBC42DRAFT_142534</name>
</gene>